<organism evidence="12 13">
    <name type="scientific">Algisphaera agarilytica</name>
    <dbReference type="NCBI Taxonomy" id="1385975"/>
    <lineage>
        <taxon>Bacteria</taxon>
        <taxon>Pseudomonadati</taxon>
        <taxon>Planctomycetota</taxon>
        <taxon>Phycisphaerae</taxon>
        <taxon>Phycisphaerales</taxon>
        <taxon>Phycisphaeraceae</taxon>
        <taxon>Algisphaera</taxon>
    </lineage>
</organism>
<keyword evidence="4 9" id="KW-0489">Methyltransferase</keyword>
<dbReference type="InterPro" id="IPR023546">
    <property type="entry name" value="MGMT"/>
</dbReference>
<evidence type="ECO:0000259" key="10">
    <source>
        <dbReference type="Pfam" id="PF01035"/>
    </source>
</evidence>
<comment type="miscellaneous">
    <text evidence="9">This enzyme catalyzes only one turnover and therefore is not strictly catalytic. According to one definition, an enzyme is a biocatalyst that acts repeatedly and over many reaction cycles.</text>
</comment>
<dbReference type="EMBL" id="JACHGY010000001">
    <property type="protein sequence ID" value="MBB6428901.1"/>
    <property type="molecule type" value="Genomic_DNA"/>
</dbReference>
<dbReference type="InterPro" id="IPR036631">
    <property type="entry name" value="MGMT_N_sf"/>
</dbReference>
<comment type="subcellular location">
    <subcellularLocation>
        <location evidence="9">Cytoplasm</location>
    </subcellularLocation>
</comment>
<keyword evidence="5 9" id="KW-0808">Transferase</keyword>
<comment type="catalytic activity">
    <reaction evidence="8 9">
        <text>a 6-O-methyl-2'-deoxyguanosine in DNA + L-cysteinyl-[protein] = S-methyl-L-cysteinyl-[protein] + a 2'-deoxyguanosine in DNA</text>
        <dbReference type="Rhea" id="RHEA:24000"/>
        <dbReference type="Rhea" id="RHEA-COMP:10131"/>
        <dbReference type="Rhea" id="RHEA-COMP:10132"/>
        <dbReference type="Rhea" id="RHEA-COMP:11367"/>
        <dbReference type="Rhea" id="RHEA-COMP:11368"/>
        <dbReference type="ChEBI" id="CHEBI:29950"/>
        <dbReference type="ChEBI" id="CHEBI:82612"/>
        <dbReference type="ChEBI" id="CHEBI:85445"/>
        <dbReference type="ChEBI" id="CHEBI:85448"/>
        <dbReference type="EC" id="2.1.1.63"/>
    </reaction>
</comment>
<reference evidence="12 13" key="1">
    <citation type="submission" date="2020-08" db="EMBL/GenBank/DDBJ databases">
        <title>Genomic Encyclopedia of Type Strains, Phase IV (KMG-IV): sequencing the most valuable type-strain genomes for metagenomic binning, comparative biology and taxonomic classification.</title>
        <authorList>
            <person name="Goeker M."/>
        </authorList>
    </citation>
    <scope>NUCLEOTIDE SEQUENCE [LARGE SCALE GENOMIC DNA]</scope>
    <source>
        <strain evidence="12 13">DSM 103725</strain>
    </source>
</reference>
<dbReference type="CDD" id="cd06445">
    <property type="entry name" value="ATase"/>
    <property type="match status" value="1"/>
</dbReference>
<dbReference type="EC" id="2.1.1.63" evidence="9"/>
<dbReference type="AlphaFoldDB" id="A0A7X0H6B5"/>
<dbReference type="RefSeq" id="WP_184676449.1">
    <property type="nucleotide sequence ID" value="NZ_JACHGY010000001.1"/>
</dbReference>
<evidence type="ECO:0000256" key="3">
    <source>
        <dbReference type="ARBA" id="ARBA00022490"/>
    </source>
</evidence>
<dbReference type="Pfam" id="PF01035">
    <property type="entry name" value="DNA_binding_1"/>
    <property type="match status" value="1"/>
</dbReference>
<feature type="domain" description="Methylguanine DNA methyltransferase ribonuclease-like" evidence="11">
    <location>
        <begin position="6"/>
        <end position="79"/>
    </location>
</feature>
<dbReference type="InterPro" id="IPR014048">
    <property type="entry name" value="MethylDNA_cys_MeTrfase_DNA-bd"/>
</dbReference>
<dbReference type="SUPFAM" id="SSF46767">
    <property type="entry name" value="Methylated DNA-protein cysteine methyltransferase, C-terminal domain"/>
    <property type="match status" value="1"/>
</dbReference>
<dbReference type="InterPro" id="IPR036388">
    <property type="entry name" value="WH-like_DNA-bd_sf"/>
</dbReference>
<name>A0A7X0H6B5_9BACT</name>
<evidence type="ECO:0000259" key="11">
    <source>
        <dbReference type="Pfam" id="PF02870"/>
    </source>
</evidence>
<dbReference type="HAMAP" id="MF_00772">
    <property type="entry name" value="OGT"/>
    <property type="match status" value="1"/>
</dbReference>
<dbReference type="PROSITE" id="PS00374">
    <property type="entry name" value="MGMT"/>
    <property type="match status" value="1"/>
</dbReference>
<feature type="domain" description="Methylated-DNA-[protein]-cysteine S-methyltransferase DNA binding" evidence="10">
    <location>
        <begin position="83"/>
        <end position="162"/>
    </location>
</feature>
<keyword evidence="3 9" id="KW-0963">Cytoplasm</keyword>
<comment type="similarity">
    <text evidence="2 9">Belongs to the MGMT family.</text>
</comment>
<dbReference type="PANTHER" id="PTHR10815:SF5">
    <property type="entry name" value="METHYLATED-DNA--PROTEIN-CYSTEINE METHYLTRANSFERASE"/>
    <property type="match status" value="1"/>
</dbReference>
<evidence type="ECO:0000256" key="6">
    <source>
        <dbReference type="ARBA" id="ARBA00022763"/>
    </source>
</evidence>
<dbReference type="Proteomes" id="UP000541810">
    <property type="component" value="Unassembled WGS sequence"/>
</dbReference>
<accession>A0A7X0H6B5</accession>
<dbReference type="Pfam" id="PF02870">
    <property type="entry name" value="Methyltransf_1N"/>
    <property type="match status" value="1"/>
</dbReference>
<evidence type="ECO:0000256" key="7">
    <source>
        <dbReference type="ARBA" id="ARBA00023204"/>
    </source>
</evidence>
<proteinExistence type="inferred from homology"/>
<evidence type="ECO:0000256" key="9">
    <source>
        <dbReference type="HAMAP-Rule" id="MF_00772"/>
    </source>
</evidence>
<evidence type="ECO:0000256" key="4">
    <source>
        <dbReference type="ARBA" id="ARBA00022603"/>
    </source>
</evidence>
<evidence type="ECO:0000256" key="2">
    <source>
        <dbReference type="ARBA" id="ARBA00008711"/>
    </source>
</evidence>
<evidence type="ECO:0000313" key="12">
    <source>
        <dbReference type="EMBL" id="MBB6428901.1"/>
    </source>
</evidence>
<keyword evidence="6 9" id="KW-0227">DNA damage</keyword>
<feature type="active site" description="Nucleophile; methyl group acceptor" evidence="9">
    <location>
        <position position="134"/>
    </location>
</feature>
<keyword evidence="13" id="KW-1185">Reference proteome</keyword>
<evidence type="ECO:0000313" key="13">
    <source>
        <dbReference type="Proteomes" id="UP000541810"/>
    </source>
</evidence>
<dbReference type="SUPFAM" id="SSF53155">
    <property type="entry name" value="Methylated DNA-protein cysteine methyltransferase domain"/>
    <property type="match status" value="1"/>
</dbReference>
<comment type="caution">
    <text evidence="12">The sequence shown here is derived from an EMBL/GenBank/DDBJ whole genome shotgun (WGS) entry which is preliminary data.</text>
</comment>
<dbReference type="Gene3D" id="3.30.160.70">
    <property type="entry name" value="Methylated DNA-protein cysteine methyltransferase domain"/>
    <property type="match status" value="1"/>
</dbReference>
<dbReference type="GO" id="GO:0003908">
    <property type="term" value="F:methylated-DNA-[protein]-cysteine S-methyltransferase activity"/>
    <property type="evidence" value="ECO:0007669"/>
    <property type="project" value="UniProtKB-UniRule"/>
</dbReference>
<dbReference type="GO" id="GO:0005737">
    <property type="term" value="C:cytoplasm"/>
    <property type="evidence" value="ECO:0007669"/>
    <property type="project" value="UniProtKB-SubCell"/>
</dbReference>
<dbReference type="Gene3D" id="1.10.10.10">
    <property type="entry name" value="Winged helix-like DNA-binding domain superfamily/Winged helix DNA-binding domain"/>
    <property type="match status" value="1"/>
</dbReference>
<sequence>MSPTAHTTINSPVGPLRLCATDTHLTRIDFVHGRKITPLPDDATAVQHADDHPVFVETARQLAAYFAGESETFDLPLAPQGTEFQLRVWQQLRLIPFGTTISYGQLAQRLGQPNASRAVGLANGNNPLSIVVPCHRVIGADGSLTGFGGGIDTKRQLLELESPSLFALSKTT</sequence>
<comment type="function">
    <text evidence="9">Involved in the cellular defense against the biological effects of O6-methylguanine (O6-MeG) and O4-methylthymine (O4-MeT) in DNA. Repairs the methylated nucleobase in DNA by stoichiometrically transferring the methyl group to a cysteine residue in the enzyme. This is a suicide reaction: the enzyme is irreversibly inactivated.</text>
</comment>
<evidence type="ECO:0000256" key="5">
    <source>
        <dbReference type="ARBA" id="ARBA00022679"/>
    </source>
</evidence>
<gene>
    <name evidence="12" type="ORF">HNQ40_000707</name>
</gene>
<dbReference type="PANTHER" id="PTHR10815">
    <property type="entry name" value="METHYLATED-DNA--PROTEIN-CYSTEINE METHYLTRANSFERASE"/>
    <property type="match status" value="1"/>
</dbReference>
<comment type="catalytic activity">
    <reaction evidence="1 9">
        <text>a 4-O-methyl-thymidine in DNA + L-cysteinyl-[protein] = a thymidine in DNA + S-methyl-L-cysteinyl-[protein]</text>
        <dbReference type="Rhea" id="RHEA:53428"/>
        <dbReference type="Rhea" id="RHEA-COMP:10131"/>
        <dbReference type="Rhea" id="RHEA-COMP:10132"/>
        <dbReference type="Rhea" id="RHEA-COMP:13555"/>
        <dbReference type="Rhea" id="RHEA-COMP:13556"/>
        <dbReference type="ChEBI" id="CHEBI:29950"/>
        <dbReference type="ChEBI" id="CHEBI:82612"/>
        <dbReference type="ChEBI" id="CHEBI:137386"/>
        <dbReference type="ChEBI" id="CHEBI:137387"/>
        <dbReference type="EC" id="2.1.1.63"/>
    </reaction>
</comment>
<evidence type="ECO:0000256" key="1">
    <source>
        <dbReference type="ARBA" id="ARBA00001286"/>
    </source>
</evidence>
<dbReference type="InterPro" id="IPR001497">
    <property type="entry name" value="MethylDNA_cys_MeTrfase_AS"/>
</dbReference>
<dbReference type="GO" id="GO:0006307">
    <property type="term" value="P:DNA alkylation repair"/>
    <property type="evidence" value="ECO:0007669"/>
    <property type="project" value="UniProtKB-UniRule"/>
</dbReference>
<dbReference type="GO" id="GO:0032259">
    <property type="term" value="P:methylation"/>
    <property type="evidence" value="ECO:0007669"/>
    <property type="project" value="UniProtKB-KW"/>
</dbReference>
<dbReference type="InterPro" id="IPR008332">
    <property type="entry name" value="MethylG_MeTrfase_N"/>
</dbReference>
<keyword evidence="7 9" id="KW-0234">DNA repair</keyword>
<dbReference type="FunFam" id="1.10.10.10:FF:000214">
    <property type="entry name" value="Methylated-DNA--protein-cysteine methyltransferase"/>
    <property type="match status" value="1"/>
</dbReference>
<evidence type="ECO:0000256" key="8">
    <source>
        <dbReference type="ARBA" id="ARBA00049348"/>
    </source>
</evidence>
<dbReference type="InterPro" id="IPR036217">
    <property type="entry name" value="MethylDNA_cys_MeTrfase_DNAb"/>
</dbReference>
<protein>
    <recommendedName>
        <fullName evidence="9">Methylated-DNA--protein-cysteine methyltransferase</fullName>
        <ecNumber evidence="9">2.1.1.63</ecNumber>
    </recommendedName>
    <alternativeName>
        <fullName evidence="9">6-O-methylguanine-DNA methyltransferase</fullName>
        <shortName evidence="9">MGMT</shortName>
    </alternativeName>
    <alternativeName>
        <fullName evidence="9">O-6-methylguanine-DNA-alkyltransferase</fullName>
    </alternativeName>
</protein>
<dbReference type="NCBIfam" id="TIGR00589">
    <property type="entry name" value="ogt"/>
    <property type="match status" value="1"/>
</dbReference>